<reference evidence="1 2" key="1">
    <citation type="journal article" date="2019" name="Sci. Rep.">
        <title>Orb-weaving spider Araneus ventricosus genome elucidates the spidroin gene catalogue.</title>
        <authorList>
            <person name="Kono N."/>
            <person name="Nakamura H."/>
            <person name="Ohtoshi R."/>
            <person name="Moran D.A.P."/>
            <person name="Shinohara A."/>
            <person name="Yoshida Y."/>
            <person name="Fujiwara M."/>
            <person name="Mori M."/>
            <person name="Tomita M."/>
            <person name="Arakawa K."/>
        </authorList>
    </citation>
    <scope>NUCLEOTIDE SEQUENCE [LARGE SCALE GENOMIC DNA]</scope>
</reference>
<comment type="caution">
    <text evidence="1">The sequence shown here is derived from an EMBL/GenBank/DDBJ whole genome shotgun (WGS) entry which is preliminary data.</text>
</comment>
<name>A0A4Y2H2U1_ARAVE</name>
<dbReference type="Proteomes" id="UP000499080">
    <property type="component" value="Unassembled WGS sequence"/>
</dbReference>
<dbReference type="EMBL" id="BGPR01001722">
    <property type="protein sequence ID" value="GBM60400.1"/>
    <property type="molecule type" value="Genomic_DNA"/>
</dbReference>
<accession>A0A4Y2H2U1</accession>
<dbReference type="AlphaFoldDB" id="A0A4Y2H2U1"/>
<keyword evidence="2" id="KW-1185">Reference proteome</keyword>
<evidence type="ECO:0000313" key="2">
    <source>
        <dbReference type="Proteomes" id="UP000499080"/>
    </source>
</evidence>
<sequence length="86" mass="10262">MKHIPFVFLTLDRLFRETREKKEKLIQFKQPLKSDINKRFLFQYEERNEIWPVKGVGHSSGHLYLTNVDSDTDKEAAGMAYDHHQI</sequence>
<gene>
    <name evidence="1" type="ORF">AVEN_206641_1</name>
</gene>
<evidence type="ECO:0000313" key="1">
    <source>
        <dbReference type="EMBL" id="GBM60400.1"/>
    </source>
</evidence>
<proteinExistence type="predicted"/>
<organism evidence="1 2">
    <name type="scientific">Araneus ventricosus</name>
    <name type="common">Orbweaver spider</name>
    <name type="synonym">Epeira ventricosa</name>
    <dbReference type="NCBI Taxonomy" id="182803"/>
    <lineage>
        <taxon>Eukaryota</taxon>
        <taxon>Metazoa</taxon>
        <taxon>Ecdysozoa</taxon>
        <taxon>Arthropoda</taxon>
        <taxon>Chelicerata</taxon>
        <taxon>Arachnida</taxon>
        <taxon>Araneae</taxon>
        <taxon>Araneomorphae</taxon>
        <taxon>Entelegynae</taxon>
        <taxon>Araneoidea</taxon>
        <taxon>Araneidae</taxon>
        <taxon>Araneus</taxon>
    </lineage>
</organism>
<protein>
    <submittedName>
        <fullName evidence="1">Uncharacterized protein</fullName>
    </submittedName>
</protein>